<dbReference type="NCBIfam" id="TIGR03187">
    <property type="entry name" value="DGQHR"/>
    <property type="match status" value="1"/>
</dbReference>
<accession>A0ABR6Y632</accession>
<evidence type="ECO:0000313" key="2">
    <source>
        <dbReference type="Proteomes" id="UP000624279"/>
    </source>
</evidence>
<dbReference type="Proteomes" id="UP000624279">
    <property type="component" value="Unassembled WGS sequence"/>
</dbReference>
<organism evidence="1 2">
    <name type="scientific">Undibacterium flavidum</name>
    <dbReference type="NCBI Taxonomy" id="2762297"/>
    <lineage>
        <taxon>Bacteria</taxon>
        <taxon>Pseudomonadati</taxon>
        <taxon>Pseudomonadota</taxon>
        <taxon>Betaproteobacteria</taxon>
        <taxon>Burkholderiales</taxon>
        <taxon>Oxalobacteraceae</taxon>
        <taxon>Undibacterium</taxon>
    </lineage>
</organism>
<dbReference type="Pfam" id="PF14072">
    <property type="entry name" value="DndB"/>
    <property type="match status" value="1"/>
</dbReference>
<reference evidence="1 2" key="1">
    <citation type="submission" date="2020-08" db="EMBL/GenBank/DDBJ databases">
        <title>Novel species isolated from subtropical streams in China.</title>
        <authorList>
            <person name="Lu H."/>
        </authorList>
    </citation>
    <scope>NUCLEOTIDE SEQUENCE [LARGE SCALE GENOMIC DNA]</scope>
    <source>
        <strain evidence="1 2">LX15W</strain>
    </source>
</reference>
<gene>
    <name evidence="1" type="ORF">H8K55_00340</name>
</gene>
<comment type="caution">
    <text evidence="1">The sequence shown here is derived from an EMBL/GenBank/DDBJ whole genome shotgun (WGS) entry which is preliminary data.</text>
</comment>
<dbReference type="CDD" id="cd16413">
    <property type="entry name" value="DGQHR_domain"/>
    <property type="match status" value="1"/>
</dbReference>
<dbReference type="EMBL" id="JACOGA010000001">
    <property type="protein sequence ID" value="MBC3872018.1"/>
    <property type="molecule type" value="Genomic_DNA"/>
</dbReference>
<dbReference type="InterPro" id="IPR017642">
    <property type="entry name" value="DNA_S_mod_DndB"/>
</dbReference>
<evidence type="ECO:0000313" key="1">
    <source>
        <dbReference type="EMBL" id="MBC3872018.1"/>
    </source>
</evidence>
<protein>
    <submittedName>
        <fullName evidence="1">DGQHR domain-containing protein</fullName>
    </submittedName>
</protein>
<dbReference type="InterPro" id="IPR017601">
    <property type="entry name" value="DGQHR-contain_dom"/>
</dbReference>
<proteinExistence type="predicted"/>
<name>A0ABR6Y632_9BURK</name>
<sequence length="325" mass="37141">MAEKQYEEVNATFSLITQNKYKFYSLTLPSDVLAKTCFVTTRDEDPETGFQRVLDKKRAQEIADYVDSGFGTVPNAIILSAQQEAQLEIKAGRRALRFQKHPKAFLVLDGQHRIWGYNLATSHLRVPVIIYEKLSRKEETRLFIDINTKQKPVPNELLLDIKHLADLEKDSESLLRELFDTFHQSSDSVLTGLLSPHEKARGKLTRTTFNASFLTVNDILLGKDIDELYEIFNAYLSAVYRGLKKLGAQELLVNPTAFKAFISFFPEVASRVKDRFEGDYKMENFIEVLQPVFAKITKVQISTRLKSYKAIVELMTTPLSKAFSL</sequence>
<dbReference type="RefSeq" id="WP_186940038.1">
    <property type="nucleotide sequence ID" value="NZ_JACOGA010000001.1"/>
</dbReference>
<keyword evidence="2" id="KW-1185">Reference proteome</keyword>